<dbReference type="InterPro" id="IPR004837">
    <property type="entry name" value="NaCa_Exmemb"/>
</dbReference>
<name>A0ABP1E936_9APHY</name>
<feature type="transmembrane region" description="Helical" evidence="9">
    <location>
        <begin position="346"/>
        <end position="371"/>
    </location>
</feature>
<feature type="transmembrane region" description="Helical" evidence="9">
    <location>
        <begin position="377"/>
        <end position="398"/>
    </location>
</feature>
<feature type="transmembrane region" description="Helical" evidence="9">
    <location>
        <begin position="136"/>
        <end position="155"/>
    </location>
</feature>
<dbReference type="InterPro" id="IPR004713">
    <property type="entry name" value="CaH_exchang"/>
</dbReference>
<evidence type="ECO:0000256" key="7">
    <source>
        <dbReference type="ARBA" id="ARBA00023136"/>
    </source>
</evidence>
<feature type="transmembrane region" description="Helical" evidence="9">
    <location>
        <begin position="277"/>
        <end position="299"/>
    </location>
</feature>
<evidence type="ECO:0000256" key="3">
    <source>
        <dbReference type="ARBA" id="ARBA00022448"/>
    </source>
</evidence>
<dbReference type="EMBL" id="OZ037952">
    <property type="protein sequence ID" value="CAL1716538.1"/>
    <property type="molecule type" value="Genomic_DNA"/>
</dbReference>
<comment type="similarity">
    <text evidence="2">Belongs to the Ca(2+):cation antiporter (CaCA) (TC 2.A.19) family.</text>
</comment>
<evidence type="ECO:0000313" key="11">
    <source>
        <dbReference type="EMBL" id="CAL1716538.1"/>
    </source>
</evidence>
<keyword evidence="7 9" id="KW-0472">Membrane</keyword>
<feature type="domain" description="Sodium/calcium exchanger membrane region" evidence="10">
    <location>
        <begin position="51"/>
        <end position="110"/>
    </location>
</feature>
<evidence type="ECO:0000256" key="8">
    <source>
        <dbReference type="SAM" id="MobiDB-lite"/>
    </source>
</evidence>
<evidence type="ECO:0000313" key="12">
    <source>
        <dbReference type="Proteomes" id="UP001497453"/>
    </source>
</evidence>
<feature type="transmembrane region" description="Helical" evidence="9">
    <location>
        <begin position="83"/>
        <end position="105"/>
    </location>
</feature>
<feature type="transmembrane region" description="Helical" evidence="9">
    <location>
        <begin position="405"/>
        <end position="425"/>
    </location>
</feature>
<dbReference type="Proteomes" id="UP001497453">
    <property type="component" value="Chromosome 9"/>
</dbReference>
<gene>
    <name evidence="11" type="ORF">GFSPODELE1_LOCUS10794</name>
</gene>
<keyword evidence="12" id="KW-1185">Reference proteome</keyword>
<sequence>MTPDHKLGQPPSFLQGVKAVIFASWLNLLLVCIPISWSLYLALPKTSTHDTITFIFAFLAIIPLAKLLAFATDELSMRVGQTLAGLLNATLGNAVELIVAIIALVQCELQVVQSSRGTRFSEQGFGVSATQLNSSLLIISVIAILLPAAFHFTAGDQIEDPKEGRDILAVSHGAAIILLFIYGCYLVFQLFSHKELYGDEKGDAFKSTRYVKKDKKAKVQPSAAASESAQPLTPKEGGGIVTTRPLDLESNRTLSVHEEAHEEVHEEDEVEKPSMSVTLTVVLLVVVTVLVAVTAEFLVRSIDGLTASGHISKEFVGVILLPIVGNAAEHVTAVTVSVKDKLTLSLGVAVGSSIQIALFVIPFIVTLGWIIGKPLTLLFDPFESIVMFLSVIVVNYVVQDGKSNWLEGMLLMCLYVILAVVFWYYPGVSISEQLAQGCTN</sequence>
<dbReference type="PANTHER" id="PTHR31503">
    <property type="entry name" value="VACUOLAR CALCIUM ION TRANSPORTER"/>
    <property type="match status" value="1"/>
</dbReference>
<proteinExistence type="inferred from homology"/>
<organism evidence="11 12">
    <name type="scientific">Somion occarium</name>
    <dbReference type="NCBI Taxonomy" id="3059160"/>
    <lineage>
        <taxon>Eukaryota</taxon>
        <taxon>Fungi</taxon>
        <taxon>Dikarya</taxon>
        <taxon>Basidiomycota</taxon>
        <taxon>Agaricomycotina</taxon>
        <taxon>Agaricomycetes</taxon>
        <taxon>Polyporales</taxon>
        <taxon>Cerrenaceae</taxon>
        <taxon>Somion</taxon>
    </lineage>
</organism>
<reference evidence="12" key="1">
    <citation type="submission" date="2024-04" db="EMBL/GenBank/DDBJ databases">
        <authorList>
            <person name="Shaw F."/>
            <person name="Minotto A."/>
        </authorList>
    </citation>
    <scope>NUCLEOTIDE SEQUENCE [LARGE SCALE GENOMIC DNA]</scope>
</reference>
<feature type="domain" description="Sodium/calcium exchanger membrane region" evidence="10">
    <location>
        <begin position="281"/>
        <end position="423"/>
    </location>
</feature>
<keyword evidence="5 9" id="KW-1133">Transmembrane helix</keyword>
<keyword evidence="6" id="KW-0406">Ion transport</keyword>
<feature type="transmembrane region" description="Helical" evidence="9">
    <location>
        <begin position="167"/>
        <end position="188"/>
    </location>
</feature>
<evidence type="ECO:0000256" key="1">
    <source>
        <dbReference type="ARBA" id="ARBA00004127"/>
    </source>
</evidence>
<feature type="transmembrane region" description="Helical" evidence="9">
    <location>
        <begin position="20"/>
        <end position="40"/>
    </location>
</feature>
<protein>
    <recommendedName>
        <fullName evidence="10">Sodium/calcium exchanger membrane region domain-containing protein</fullName>
    </recommendedName>
</protein>
<dbReference type="Gene3D" id="1.20.1420.30">
    <property type="entry name" value="NCX, central ion-binding region"/>
    <property type="match status" value="1"/>
</dbReference>
<feature type="transmembrane region" description="Helical" evidence="9">
    <location>
        <begin position="52"/>
        <end position="71"/>
    </location>
</feature>
<evidence type="ECO:0000256" key="9">
    <source>
        <dbReference type="SAM" id="Phobius"/>
    </source>
</evidence>
<evidence type="ECO:0000256" key="5">
    <source>
        <dbReference type="ARBA" id="ARBA00022989"/>
    </source>
</evidence>
<evidence type="ECO:0000256" key="2">
    <source>
        <dbReference type="ARBA" id="ARBA00008170"/>
    </source>
</evidence>
<comment type="subcellular location">
    <subcellularLocation>
        <location evidence="1">Endomembrane system</location>
        <topology evidence="1">Multi-pass membrane protein</topology>
    </subcellularLocation>
</comment>
<evidence type="ECO:0000259" key="10">
    <source>
        <dbReference type="Pfam" id="PF01699"/>
    </source>
</evidence>
<keyword evidence="3" id="KW-0813">Transport</keyword>
<feature type="region of interest" description="Disordered" evidence="8">
    <location>
        <begin position="221"/>
        <end position="243"/>
    </location>
</feature>
<dbReference type="Pfam" id="PF01699">
    <property type="entry name" value="Na_Ca_ex"/>
    <property type="match status" value="2"/>
</dbReference>
<evidence type="ECO:0000256" key="4">
    <source>
        <dbReference type="ARBA" id="ARBA00022692"/>
    </source>
</evidence>
<dbReference type="InterPro" id="IPR044880">
    <property type="entry name" value="NCX_ion-bd_dom_sf"/>
</dbReference>
<evidence type="ECO:0000256" key="6">
    <source>
        <dbReference type="ARBA" id="ARBA00023065"/>
    </source>
</evidence>
<dbReference type="PANTHER" id="PTHR31503:SF20">
    <property type="entry name" value="CA(2+)_H(+) EXCHANGER, PUTATIVE (EUROFUNG)-RELATED"/>
    <property type="match status" value="1"/>
</dbReference>
<keyword evidence="4 9" id="KW-0812">Transmembrane</keyword>
<accession>A0ABP1E936</accession>